<sequence>MKTQVEMTKLFSQISLHKSCLPDMYERPESPISLKLISSNFGTQNKLDTTKESTSTIIFQQPIDQASWRPKWTPHIMNETADPIATRITN</sequence>
<proteinExistence type="predicted"/>
<dbReference type="AlphaFoldDB" id="A0A218X2A4"/>
<name>A0A218X2A4_PUNGR</name>
<protein>
    <submittedName>
        <fullName evidence="1">Uncharacterized protein</fullName>
    </submittedName>
</protein>
<organism evidence="1 2">
    <name type="scientific">Punica granatum</name>
    <name type="common">Pomegranate</name>
    <dbReference type="NCBI Taxonomy" id="22663"/>
    <lineage>
        <taxon>Eukaryota</taxon>
        <taxon>Viridiplantae</taxon>
        <taxon>Streptophyta</taxon>
        <taxon>Embryophyta</taxon>
        <taxon>Tracheophyta</taxon>
        <taxon>Spermatophyta</taxon>
        <taxon>Magnoliopsida</taxon>
        <taxon>eudicotyledons</taxon>
        <taxon>Gunneridae</taxon>
        <taxon>Pentapetalae</taxon>
        <taxon>rosids</taxon>
        <taxon>malvids</taxon>
        <taxon>Myrtales</taxon>
        <taxon>Lythraceae</taxon>
        <taxon>Punica</taxon>
    </lineage>
</organism>
<gene>
    <name evidence="1" type="ORF">CDL15_Pgr003235</name>
</gene>
<evidence type="ECO:0000313" key="2">
    <source>
        <dbReference type="Proteomes" id="UP000197138"/>
    </source>
</evidence>
<evidence type="ECO:0000313" key="1">
    <source>
        <dbReference type="EMBL" id="OWM79064.1"/>
    </source>
</evidence>
<comment type="caution">
    <text evidence="1">The sequence shown here is derived from an EMBL/GenBank/DDBJ whole genome shotgun (WGS) entry which is preliminary data.</text>
</comment>
<accession>A0A218X2A4</accession>
<dbReference type="Proteomes" id="UP000197138">
    <property type="component" value="Unassembled WGS sequence"/>
</dbReference>
<reference evidence="2" key="1">
    <citation type="journal article" date="2017" name="Plant J.">
        <title>The pomegranate (Punica granatum L.) genome and the genomics of punicalagin biosynthesis.</title>
        <authorList>
            <person name="Qin G."/>
            <person name="Xu C."/>
            <person name="Ming R."/>
            <person name="Tang H."/>
            <person name="Guyot R."/>
            <person name="Kramer E.M."/>
            <person name="Hu Y."/>
            <person name="Yi X."/>
            <person name="Qi Y."/>
            <person name="Xu X."/>
            <person name="Gao Z."/>
            <person name="Pan H."/>
            <person name="Jian J."/>
            <person name="Tian Y."/>
            <person name="Yue Z."/>
            <person name="Xu Y."/>
        </authorList>
    </citation>
    <scope>NUCLEOTIDE SEQUENCE [LARGE SCALE GENOMIC DNA]</scope>
    <source>
        <strain evidence="2">cv. Dabenzi</strain>
    </source>
</reference>
<dbReference type="EMBL" id="MTKT01002492">
    <property type="protein sequence ID" value="OWM79064.1"/>
    <property type="molecule type" value="Genomic_DNA"/>
</dbReference>